<dbReference type="AlphaFoldDB" id="A0A1I1E6L9"/>
<feature type="transmembrane region" description="Helical" evidence="1">
    <location>
        <begin position="21"/>
        <end position="43"/>
    </location>
</feature>
<keyword evidence="1" id="KW-0472">Membrane</keyword>
<gene>
    <name evidence="2" type="ORF">SAMN04488102_1017</name>
</gene>
<evidence type="ECO:0000313" key="3">
    <source>
        <dbReference type="Proteomes" id="UP000199612"/>
    </source>
</evidence>
<feature type="transmembrane region" description="Helical" evidence="1">
    <location>
        <begin position="63"/>
        <end position="96"/>
    </location>
</feature>
<feature type="transmembrane region" description="Helical" evidence="1">
    <location>
        <begin position="135"/>
        <end position="156"/>
    </location>
</feature>
<reference evidence="3" key="1">
    <citation type="submission" date="2016-10" db="EMBL/GenBank/DDBJ databases">
        <authorList>
            <person name="Varghese N."/>
            <person name="Submissions S."/>
        </authorList>
    </citation>
    <scope>NUCLEOTIDE SEQUENCE [LARGE SCALE GENOMIC DNA]</scope>
    <source>
        <strain evidence="3">DSM 23664</strain>
    </source>
</reference>
<keyword evidence="3" id="KW-1185">Reference proteome</keyword>
<evidence type="ECO:0000256" key="1">
    <source>
        <dbReference type="SAM" id="Phobius"/>
    </source>
</evidence>
<evidence type="ECO:0000313" key="2">
    <source>
        <dbReference type="EMBL" id="SFB82777.1"/>
    </source>
</evidence>
<protein>
    <submittedName>
        <fullName evidence="2">Uncharacterized protein</fullName>
    </submittedName>
</protein>
<proteinExistence type="predicted"/>
<dbReference type="Proteomes" id="UP000199612">
    <property type="component" value="Unassembled WGS sequence"/>
</dbReference>
<keyword evidence="1" id="KW-1133">Transmembrane helix</keyword>
<name>A0A1I1E6L9_9LACT</name>
<dbReference type="EMBL" id="FOLT01000001">
    <property type="protein sequence ID" value="SFB82777.1"/>
    <property type="molecule type" value="Genomic_DNA"/>
</dbReference>
<sequence length="167" mass="19354">MTRYKTSTAFDKLYPLTSTSVGALFAYLQTNIVLLPFVVLLIYTSTQVWLKHSDDYHRSKKVTAVIILIHLVILLYLSISFSFFILPIFLILTFFIQTKTIFNSMKLQQLYTFLYSYVTVIIFNLLSYYLQVRYLSLSVTLSIASVITTVCLITAISKRYLKRKSNP</sequence>
<accession>A0A1I1E6L9</accession>
<feature type="transmembrane region" description="Helical" evidence="1">
    <location>
        <begin position="108"/>
        <end position="129"/>
    </location>
</feature>
<keyword evidence="1" id="KW-0812">Transmembrane</keyword>
<organism evidence="2 3">
    <name type="scientific">Alkalibacterium subtropicum</name>
    <dbReference type="NCBI Taxonomy" id="753702"/>
    <lineage>
        <taxon>Bacteria</taxon>
        <taxon>Bacillati</taxon>
        <taxon>Bacillota</taxon>
        <taxon>Bacilli</taxon>
        <taxon>Lactobacillales</taxon>
        <taxon>Carnobacteriaceae</taxon>
        <taxon>Alkalibacterium</taxon>
    </lineage>
</organism>